<dbReference type="RefSeq" id="WP_091476876.1">
    <property type="nucleotide sequence ID" value="NZ_FOJT01000005.1"/>
</dbReference>
<keyword evidence="3 6" id="KW-0812">Transmembrane</keyword>
<feature type="transmembrane region" description="Helical" evidence="6">
    <location>
        <begin position="186"/>
        <end position="207"/>
    </location>
</feature>
<feature type="transmembrane region" description="Helical" evidence="6">
    <location>
        <begin position="90"/>
        <end position="114"/>
    </location>
</feature>
<proteinExistence type="predicted"/>
<dbReference type="OrthoDB" id="5751261at2"/>
<accession>A0A1I0Z6Q4</accession>
<feature type="transmembrane region" description="Helical" evidence="6">
    <location>
        <begin position="312"/>
        <end position="335"/>
    </location>
</feature>
<reference evidence="8" key="1">
    <citation type="submission" date="2016-10" db="EMBL/GenBank/DDBJ databases">
        <authorList>
            <person name="Varghese N."/>
            <person name="Submissions S."/>
        </authorList>
    </citation>
    <scope>NUCLEOTIDE SEQUENCE [LARGE SCALE GENOMIC DNA]</scope>
    <source>
        <strain evidence="8">DSM 21789</strain>
    </source>
</reference>
<feature type="transmembrane region" description="Helical" evidence="6">
    <location>
        <begin position="437"/>
        <end position="458"/>
    </location>
</feature>
<feature type="transmembrane region" description="Helical" evidence="6">
    <location>
        <begin position="397"/>
        <end position="416"/>
    </location>
</feature>
<dbReference type="PANTHER" id="PTHR30250">
    <property type="entry name" value="PST FAMILY PREDICTED COLANIC ACID TRANSPORTER"/>
    <property type="match status" value="1"/>
</dbReference>
<keyword evidence="4 6" id="KW-1133">Transmembrane helix</keyword>
<gene>
    <name evidence="7" type="ORF">SAMN05660845_2031</name>
</gene>
<feature type="transmembrane region" description="Helical" evidence="6">
    <location>
        <begin position="126"/>
        <end position="150"/>
    </location>
</feature>
<organism evidence="7 8">
    <name type="scientific">Flavobacterium swingsii</name>
    <dbReference type="NCBI Taxonomy" id="498292"/>
    <lineage>
        <taxon>Bacteria</taxon>
        <taxon>Pseudomonadati</taxon>
        <taxon>Bacteroidota</taxon>
        <taxon>Flavobacteriia</taxon>
        <taxon>Flavobacteriales</taxon>
        <taxon>Flavobacteriaceae</taxon>
        <taxon>Flavobacterium</taxon>
    </lineage>
</organism>
<evidence type="ECO:0000313" key="7">
    <source>
        <dbReference type="EMBL" id="SFB20796.1"/>
    </source>
</evidence>
<dbReference type="AlphaFoldDB" id="A0A1I0Z6Q4"/>
<feature type="transmembrane region" description="Helical" evidence="6">
    <location>
        <begin position="259"/>
        <end position="279"/>
    </location>
</feature>
<protein>
    <submittedName>
        <fullName evidence="7">Membrane protein involved in the export of O-antigen and teichoic acid</fullName>
    </submittedName>
</protein>
<feature type="transmembrane region" description="Helical" evidence="6">
    <location>
        <begin position="341"/>
        <end position="366"/>
    </location>
</feature>
<evidence type="ECO:0000256" key="4">
    <source>
        <dbReference type="ARBA" id="ARBA00022989"/>
    </source>
</evidence>
<evidence type="ECO:0000256" key="2">
    <source>
        <dbReference type="ARBA" id="ARBA00022475"/>
    </source>
</evidence>
<dbReference type="EMBL" id="FOJT01000005">
    <property type="protein sequence ID" value="SFB20796.1"/>
    <property type="molecule type" value="Genomic_DNA"/>
</dbReference>
<evidence type="ECO:0000256" key="5">
    <source>
        <dbReference type="ARBA" id="ARBA00023136"/>
    </source>
</evidence>
<dbReference type="InterPro" id="IPR002797">
    <property type="entry name" value="Polysacc_synth"/>
</dbReference>
<feature type="transmembrane region" description="Helical" evidence="6">
    <location>
        <begin position="162"/>
        <end position="180"/>
    </location>
</feature>
<dbReference type="InterPro" id="IPR050833">
    <property type="entry name" value="Poly_Biosynth_Transport"/>
</dbReference>
<dbReference type="GO" id="GO:0005886">
    <property type="term" value="C:plasma membrane"/>
    <property type="evidence" value="ECO:0007669"/>
    <property type="project" value="UniProtKB-SubCell"/>
</dbReference>
<dbReference type="Pfam" id="PF01943">
    <property type="entry name" value="Polysacc_synt"/>
    <property type="match status" value="1"/>
</dbReference>
<evidence type="ECO:0000256" key="3">
    <source>
        <dbReference type="ARBA" id="ARBA00022692"/>
    </source>
</evidence>
<feature type="transmembrane region" description="Helical" evidence="6">
    <location>
        <begin position="464"/>
        <end position="484"/>
    </location>
</feature>
<name>A0A1I0Z6Q4_9FLAO</name>
<feature type="transmembrane region" description="Helical" evidence="6">
    <location>
        <begin position="12"/>
        <end position="31"/>
    </location>
</feature>
<feature type="transmembrane region" description="Helical" evidence="6">
    <location>
        <begin position="373"/>
        <end position="391"/>
    </location>
</feature>
<keyword evidence="5 6" id="KW-0472">Membrane</keyword>
<evidence type="ECO:0000256" key="6">
    <source>
        <dbReference type="SAM" id="Phobius"/>
    </source>
</evidence>
<keyword evidence="8" id="KW-1185">Reference proteome</keyword>
<evidence type="ECO:0000256" key="1">
    <source>
        <dbReference type="ARBA" id="ARBA00004651"/>
    </source>
</evidence>
<dbReference type="PANTHER" id="PTHR30250:SF26">
    <property type="entry name" value="PSMA PROTEIN"/>
    <property type="match status" value="1"/>
</dbReference>
<comment type="subcellular location">
    <subcellularLocation>
        <location evidence="1">Cell membrane</location>
        <topology evidence="1">Multi-pass membrane protein</topology>
    </subcellularLocation>
</comment>
<feature type="transmembrane region" description="Helical" evidence="6">
    <location>
        <begin position="228"/>
        <end position="253"/>
    </location>
</feature>
<evidence type="ECO:0000313" key="8">
    <source>
        <dbReference type="Proteomes" id="UP000199604"/>
    </source>
</evidence>
<keyword evidence="2" id="KW-1003">Cell membrane</keyword>
<dbReference type="Proteomes" id="UP000199604">
    <property type="component" value="Unassembled WGS sequence"/>
</dbReference>
<dbReference type="STRING" id="498292.SAMN05660845_2031"/>
<sequence length="508" mass="57578">MGTTNQIKAGALISYFAITFSIVAGILYTPWMIKTIGKSDYGLYILVTSFLSYFIMDFGLGQTIARYIAKYRTENNQEKINQLLGLTTKFYLFINALLCVVLIMLYFLIANIFVELEVAEIEKFKKVYIVAGAFSLFSFPFLTLDGVLIAYERFIVLKLCDAISKIGIVIFMVVALLLGYHLFALVVINAVVGLLIIIVKCVYLFKFTPVSVNLKYHDKSVLKELLKFSFWVFIIGIAQRLLINIAPTILGVFSGTTQIALFSIGIIIEGYTWTFAHALNGLFMAKVTQLDTQKNNLHQVTNLMIRVGRVQLFLMGLLLIGLIVLGKDFIILWMGDDFKTSYYVAILLILPGFVTLTQEIGYTYLFVINELKYRAIMFVFASVLSVLISFVLAPEYGAVGCAIGIFTATMLCHVLGMNYVYWKVIKLEIPRFFKECYLSMVLPIVVTLLVGITVNYFISQISILIFIMKVIIISFIYLIMMWFFGLKTDEKLLFQNGITKLLQKLKLV</sequence>
<feature type="transmembrane region" description="Helical" evidence="6">
    <location>
        <begin position="43"/>
        <end position="69"/>
    </location>
</feature>